<evidence type="ECO:0000313" key="1">
    <source>
        <dbReference type="EMBL" id="KAK3784727.1"/>
    </source>
</evidence>
<gene>
    <name evidence="1" type="ORF">RRG08_032180</name>
</gene>
<name>A0AAE1DVY4_9GAST</name>
<accession>A0AAE1DVY4</accession>
<organism evidence="1 2">
    <name type="scientific">Elysia crispata</name>
    <name type="common">lettuce slug</name>
    <dbReference type="NCBI Taxonomy" id="231223"/>
    <lineage>
        <taxon>Eukaryota</taxon>
        <taxon>Metazoa</taxon>
        <taxon>Spiralia</taxon>
        <taxon>Lophotrochozoa</taxon>
        <taxon>Mollusca</taxon>
        <taxon>Gastropoda</taxon>
        <taxon>Heterobranchia</taxon>
        <taxon>Euthyneura</taxon>
        <taxon>Panpulmonata</taxon>
        <taxon>Sacoglossa</taxon>
        <taxon>Placobranchoidea</taxon>
        <taxon>Plakobranchidae</taxon>
        <taxon>Elysia</taxon>
    </lineage>
</organism>
<dbReference type="EMBL" id="JAWDGP010002216">
    <property type="protein sequence ID" value="KAK3784727.1"/>
    <property type="molecule type" value="Genomic_DNA"/>
</dbReference>
<dbReference type="Proteomes" id="UP001283361">
    <property type="component" value="Unassembled WGS sequence"/>
</dbReference>
<dbReference type="AlphaFoldDB" id="A0AAE1DVY4"/>
<protein>
    <submittedName>
        <fullName evidence="1">Uncharacterized protein</fullName>
    </submittedName>
</protein>
<reference evidence="1" key="1">
    <citation type="journal article" date="2023" name="G3 (Bethesda)">
        <title>A reference genome for the long-term kleptoplast-retaining sea slug Elysia crispata morphotype clarki.</title>
        <authorList>
            <person name="Eastman K.E."/>
            <person name="Pendleton A.L."/>
            <person name="Shaikh M.A."/>
            <person name="Suttiyut T."/>
            <person name="Ogas R."/>
            <person name="Tomko P."/>
            <person name="Gavelis G."/>
            <person name="Widhalm J.R."/>
            <person name="Wisecaver J.H."/>
        </authorList>
    </citation>
    <scope>NUCLEOTIDE SEQUENCE</scope>
    <source>
        <strain evidence="1">ECLA1</strain>
    </source>
</reference>
<comment type="caution">
    <text evidence="1">The sequence shown here is derived from an EMBL/GenBank/DDBJ whole genome shotgun (WGS) entry which is preliminary data.</text>
</comment>
<keyword evidence="2" id="KW-1185">Reference proteome</keyword>
<evidence type="ECO:0000313" key="2">
    <source>
        <dbReference type="Proteomes" id="UP001283361"/>
    </source>
</evidence>
<proteinExistence type="predicted"/>
<sequence>MCFSEPYTLTSSEQQSNSSLMLDIRYVFLGALHFDILRATVDLPRLGSATLARGDFDGPTLMDRCLRPPPLYNFPFLSHSNSTSPSKLKLVFCDNHKNAQQLSVQGSKFPRSIKFRPRHAGCRQKTPIGATLHQFPGQRPTVVPSVISTKAFRAITPPRARHAVRGRNSRGFA</sequence>